<organism evidence="7 8">
    <name type="scientific">Thermus aquaticus (strain ATCC BAA-2747 / Y51MC23)</name>
    <dbReference type="NCBI Taxonomy" id="498848"/>
    <lineage>
        <taxon>Bacteria</taxon>
        <taxon>Thermotogati</taxon>
        <taxon>Deinococcota</taxon>
        <taxon>Deinococci</taxon>
        <taxon>Thermales</taxon>
        <taxon>Thermaceae</taxon>
        <taxon>Thermus</taxon>
    </lineage>
</organism>
<keyword evidence="8" id="KW-1185">Reference proteome</keyword>
<proteinExistence type="inferred from homology"/>
<comment type="cofactor">
    <cofactor evidence="5">
        <name>Mg(2+)</name>
        <dbReference type="ChEBI" id="CHEBI:18420"/>
    </cofactor>
</comment>
<dbReference type="EMBL" id="CP010826">
    <property type="protein sequence ID" value="ALJ92374.1"/>
    <property type="molecule type" value="Genomic_DNA"/>
</dbReference>
<feature type="binding site" evidence="5">
    <location>
        <position position="6"/>
    </location>
    <ligand>
        <name>Mg(2+)</name>
        <dbReference type="ChEBI" id="CHEBI:18420"/>
    </ligand>
</feature>
<feature type="domain" description="PIN" evidence="6">
    <location>
        <begin position="4"/>
        <end position="123"/>
    </location>
</feature>
<dbReference type="Proteomes" id="UP000058660">
    <property type="component" value="Plasmid pTA78"/>
</dbReference>
<accession>A0ABN4IN29</accession>
<dbReference type="SUPFAM" id="SSF88723">
    <property type="entry name" value="PIN domain-like"/>
    <property type="match status" value="1"/>
</dbReference>
<evidence type="ECO:0000256" key="1">
    <source>
        <dbReference type="ARBA" id="ARBA00022649"/>
    </source>
</evidence>
<evidence type="ECO:0000256" key="2">
    <source>
        <dbReference type="ARBA" id="ARBA00022722"/>
    </source>
</evidence>
<geneLocation type="plasmid" evidence="7 8">
    <name>pTA78</name>
</geneLocation>
<name>A0ABN4IN29_THEA5</name>
<keyword evidence="1 5" id="KW-1277">Toxin-antitoxin system</keyword>
<gene>
    <name evidence="5" type="primary">vapC</name>
    <name evidence="7" type="ORF">TO73_2853</name>
</gene>
<comment type="similarity">
    <text evidence="5">Belongs to the PINc/VapC protein family.</text>
</comment>
<evidence type="ECO:0000313" key="8">
    <source>
        <dbReference type="Proteomes" id="UP000058660"/>
    </source>
</evidence>
<dbReference type="Pfam" id="PF01850">
    <property type="entry name" value="PIN"/>
    <property type="match status" value="1"/>
</dbReference>
<keyword evidence="4 5" id="KW-0378">Hydrolase</keyword>
<dbReference type="EC" id="3.1.-.-" evidence="5"/>
<feature type="binding site" evidence="5">
    <location>
        <position position="100"/>
    </location>
    <ligand>
        <name>Mg(2+)</name>
        <dbReference type="ChEBI" id="CHEBI:18420"/>
    </ligand>
</feature>
<reference evidence="8" key="1">
    <citation type="journal article" date="2015" name="PLoS ONE">
        <title>Complete Genome Sequence of Thermus aquaticus Y51MC23.</title>
        <authorList>
            <person name="Brumm P.J."/>
            <person name="Monsma S."/>
            <person name="Keough B."/>
            <person name="Jasinovica S."/>
            <person name="Ferguson E."/>
            <person name="Schoenfeld T."/>
            <person name="Lodes M."/>
            <person name="Mead D.A."/>
        </authorList>
    </citation>
    <scope>NUCLEOTIDE SEQUENCE [LARGE SCALE GENOMIC DNA]</scope>
    <source>
        <strain evidence="8">BAA-2747 / Y51MC23</strain>
    </source>
</reference>
<keyword evidence="3 5" id="KW-0479">Metal-binding</keyword>
<keyword evidence="7" id="KW-0614">Plasmid</keyword>
<dbReference type="Gene3D" id="3.40.50.1010">
    <property type="entry name" value="5'-nuclease"/>
    <property type="match status" value="1"/>
</dbReference>
<dbReference type="HAMAP" id="MF_00265">
    <property type="entry name" value="VapC_Nob1"/>
    <property type="match status" value="1"/>
</dbReference>
<dbReference type="CDD" id="cd18683">
    <property type="entry name" value="PIN_VapC-like"/>
    <property type="match status" value="1"/>
</dbReference>
<evidence type="ECO:0000313" key="7">
    <source>
        <dbReference type="EMBL" id="ALJ92374.1"/>
    </source>
</evidence>
<keyword evidence="2 5" id="KW-0540">Nuclease</keyword>
<dbReference type="InterPro" id="IPR022907">
    <property type="entry name" value="VapC_family"/>
</dbReference>
<dbReference type="InterPro" id="IPR002716">
    <property type="entry name" value="PIN_dom"/>
</dbReference>
<evidence type="ECO:0000256" key="3">
    <source>
        <dbReference type="ARBA" id="ARBA00022723"/>
    </source>
</evidence>
<keyword evidence="5" id="KW-0460">Magnesium</keyword>
<protein>
    <recommendedName>
        <fullName evidence="5">Ribonuclease VapC</fullName>
        <shortName evidence="5">RNase VapC</shortName>
        <ecNumber evidence="5">3.1.-.-</ecNumber>
    </recommendedName>
    <alternativeName>
        <fullName evidence="5">Toxin VapC</fullName>
    </alternativeName>
</protein>
<evidence type="ECO:0000256" key="4">
    <source>
        <dbReference type="ARBA" id="ARBA00022801"/>
    </source>
</evidence>
<evidence type="ECO:0000256" key="5">
    <source>
        <dbReference type="HAMAP-Rule" id="MF_00265"/>
    </source>
</evidence>
<evidence type="ECO:0000259" key="6">
    <source>
        <dbReference type="Pfam" id="PF01850"/>
    </source>
</evidence>
<comment type="function">
    <text evidence="5">Toxic component of a toxin-antitoxin (TA) system. An RNase.</text>
</comment>
<dbReference type="InterPro" id="IPR029060">
    <property type="entry name" value="PIN-like_dom_sf"/>
</dbReference>
<keyword evidence="5" id="KW-0800">Toxin</keyword>
<sequence length="138" mass="14915">MKALVDTSLLVRYLTGDPPHLAEKAAQVLDGEETLGITEVALVETAYALESVYGVPRKEVVDALLALLQKENLKAVGGDKDLWMRALLLCRPSRRVSFGDALIWAAALASGVRRVYTLDARFPEEEIVVGPPEDPGSG</sequence>